<organism evidence="2 3">
    <name type="scientific">Flavobacterium anhuiense</name>
    <dbReference type="NCBI Taxonomy" id="459526"/>
    <lineage>
        <taxon>Bacteria</taxon>
        <taxon>Pseudomonadati</taxon>
        <taxon>Bacteroidota</taxon>
        <taxon>Flavobacteriia</taxon>
        <taxon>Flavobacteriales</taxon>
        <taxon>Flavobacteriaceae</taxon>
        <taxon>Flavobacterium</taxon>
    </lineage>
</organism>
<dbReference type="EMBL" id="JUIV01000002">
    <property type="protein sequence ID" value="RYJ39869.1"/>
    <property type="molecule type" value="Genomic_DNA"/>
</dbReference>
<evidence type="ECO:0000313" key="3">
    <source>
        <dbReference type="Proteomes" id="UP000290433"/>
    </source>
</evidence>
<keyword evidence="1" id="KW-0732">Signal</keyword>
<accession>A0A444W1W4</accession>
<evidence type="ECO:0000256" key="1">
    <source>
        <dbReference type="SAM" id="SignalP"/>
    </source>
</evidence>
<dbReference type="AlphaFoldDB" id="A0A444W1W4"/>
<dbReference type="OrthoDB" id="1350910at2"/>
<feature type="signal peptide" evidence="1">
    <location>
        <begin position="1"/>
        <end position="20"/>
    </location>
</feature>
<protein>
    <submittedName>
        <fullName evidence="2">Putative lipoprotein</fullName>
    </submittedName>
</protein>
<reference evidence="2 3" key="1">
    <citation type="submission" date="2014-12" db="EMBL/GenBank/DDBJ databases">
        <title>Genome sequence of Flavobacterium anhuiense RCM74.</title>
        <authorList>
            <person name="Kim J.F."/>
            <person name="Song J.Y."/>
            <person name="Kwak M.-J."/>
            <person name="Lee S.-W."/>
        </authorList>
    </citation>
    <scope>NUCLEOTIDE SEQUENCE [LARGE SCALE GENOMIC DNA]</scope>
    <source>
        <strain evidence="2 3">RCM74</strain>
    </source>
</reference>
<comment type="caution">
    <text evidence="2">The sequence shown here is derived from an EMBL/GenBank/DDBJ whole genome shotgun (WGS) entry which is preliminary data.</text>
</comment>
<name>A0A444W1W4_9FLAO</name>
<dbReference type="Proteomes" id="UP000290433">
    <property type="component" value="Unassembled WGS sequence"/>
</dbReference>
<keyword evidence="2" id="KW-0449">Lipoprotein</keyword>
<sequence>MRTKLFFASLILIVSFTSCKKEVDQNQEVKPAEVEKQNNNFQVTLTATVKTDDNFQLYYSQDAYEVPYKEENSVWMAVKANENPQDIVFNLPEDVIPNYIRIDFGTNEEQKEIIIKNFKMKYYSKSFEAKDSLFFNYFIPNDCVKIVDKKNSIVQTFKTKEGKYDPLFYSEKALYDQIQLIVK</sequence>
<gene>
    <name evidence="2" type="ORF">NU08_0625</name>
</gene>
<proteinExistence type="predicted"/>
<dbReference type="RefSeq" id="WP_129745800.1">
    <property type="nucleotide sequence ID" value="NZ_JUIV01000002.1"/>
</dbReference>
<dbReference type="PROSITE" id="PS51257">
    <property type="entry name" value="PROKAR_LIPOPROTEIN"/>
    <property type="match status" value="1"/>
</dbReference>
<feature type="chain" id="PRO_5019490526" evidence="1">
    <location>
        <begin position="21"/>
        <end position="183"/>
    </location>
</feature>
<evidence type="ECO:0000313" key="2">
    <source>
        <dbReference type="EMBL" id="RYJ39869.1"/>
    </source>
</evidence>